<dbReference type="PANTHER" id="PTHR42749">
    <property type="entry name" value="CELL SHAPE-DETERMINING PROTEIN MREB"/>
    <property type="match status" value="1"/>
</dbReference>
<dbReference type="Gene3D" id="3.30.420.40">
    <property type="match status" value="2"/>
</dbReference>
<protein>
    <recommendedName>
        <fullName evidence="6">Cell shape-determining protein MreB</fullName>
    </recommendedName>
</protein>
<keyword evidence="4 6" id="KW-0133">Cell shape</keyword>
<keyword evidence="8" id="KW-1185">Reference proteome</keyword>
<comment type="function">
    <text evidence="6">Forms membrane-associated dynamic filaments that are essential for cell shape determination. Acts by regulating cell wall synthesis and cell elongation, and thus cell shape. A feedback loop between cell geometry and MreB localization may maintain elongated cell shape by targeting cell wall growth to regions of negative cell wall curvature.</text>
</comment>
<evidence type="ECO:0000313" key="8">
    <source>
        <dbReference type="Proteomes" id="UP001250932"/>
    </source>
</evidence>
<evidence type="ECO:0000256" key="2">
    <source>
        <dbReference type="ARBA" id="ARBA00022741"/>
    </source>
</evidence>
<proteinExistence type="inferred from homology"/>
<dbReference type="RefSeq" id="WP_313833040.1">
    <property type="nucleotide sequence ID" value="NZ_JAQOUE010000001.1"/>
</dbReference>
<organism evidence="7 8">
    <name type="scientific">Candidatus Nitronereus thalassa</name>
    <dbReference type="NCBI Taxonomy" id="3020898"/>
    <lineage>
        <taxon>Bacteria</taxon>
        <taxon>Pseudomonadati</taxon>
        <taxon>Nitrospirota</taxon>
        <taxon>Nitrospiria</taxon>
        <taxon>Nitrospirales</taxon>
        <taxon>Nitrospiraceae</taxon>
        <taxon>Candidatus Nitronereus</taxon>
    </lineage>
</organism>
<evidence type="ECO:0000256" key="3">
    <source>
        <dbReference type="ARBA" id="ARBA00022840"/>
    </source>
</evidence>
<comment type="subunit">
    <text evidence="6">Forms polymers.</text>
</comment>
<evidence type="ECO:0000256" key="6">
    <source>
        <dbReference type="HAMAP-Rule" id="MF_02207"/>
    </source>
</evidence>
<evidence type="ECO:0000256" key="5">
    <source>
        <dbReference type="ARBA" id="ARBA00023458"/>
    </source>
</evidence>
<accession>A0ABU3K888</accession>
<evidence type="ECO:0000256" key="1">
    <source>
        <dbReference type="ARBA" id="ARBA00022490"/>
    </source>
</evidence>
<comment type="similarity">
    <text evidence="5 6">Belongs to the FtsA/MreB family.</text>
</comment>
<sequence length="347" mass="37198">MGLISRFLSLMSSDMAIDLGTAHTLIYVQGKGIVLNEPSVVAIEKNSNKILAVGSEAKRMVGRTPGNIIAIRPMKEGVIADFEMTERMLRHFITKVHNRSMFVRPRIIIGVPSRITQVEQRAVRESAELAGAREVYLIEEPVAAAIGAGLPITEPSGNMVVDIGGGTTDIAVISLGGIVYSESVKVAGDQIDSAIISHVKREYSLLIGEHMAERVKFEIGSAYPLPEKAQMMVKGRDLISGIPRTIVLEDTEIREALQESVSTIVSAIKTALENTPPELAGDIIDRGIVLTGGGSLLKGLDARLRDETALPIVTVDDPLTSVVLGVGKTLEELSLLRSVASMSTVRS</sequence>
<dbReference type="InterPro" id="IPR004753">
    <property type="entry name" value="MreB"/>
</dbReference>
<feature type="binding site" evidence="6">
    <location>
        <begin position="165"/>
        <end position="167"/>
    </location>
    <ligand>
        <name>ATP</name>
        <dbReference type="ChEBI" id="CHEBI:30616"/>
    </ligand>
</feature>
<name>A0ABU3K888_9BACT</name>
<dbReference type="Pfam" id="PF06723">
    <property type="entry name" value="MreB_Mbl"/>
    <property type="match status" value="1"/>
</dbReference>
<dbReference type="EMBL" id="JAQOUE010000001">
    <property type="protein sequence ID" value="MDT7042605.1"/>
    <property type="molecule type" value="Genomic_DNA"/>
</dbReference>
<dbReference type="CDD" id="cd10225">
    <property type="entry name" value="ASKHA_NBD_MreB-like"/>
    <property type="match status" value="1"/>
</dbReference>
<dbReference type="SUPFAM" id="SSF53067">
    <property type="entry name" value="Actin-like ATPase domain"/>
    <property type="match status" value="2"/>
</dbReference>
<keyword evidence="2 6" id="KW-0547">Nucleotide-binding</keyword>
<keyword evidence="3 6" id="KW-0067">ATP-binding</keyword>
<dbReference type="NCBIfam" id="TIGR00904">
    <property type="entry name" value="mreB"/>
    <property type="match status" value="1"/>
</dbReference>
<feature type="binding site" evidence="6">
    <location>
        <begin position="213"/>
        <end position="216"/>
    </location>
    <ligand>
        <name>ATP</name>
        <dbReference type="ChEBI" id="CHEBI:30616"/>
    </ligand>
</feature>
<dbReference type="InterPro" id="IPR043129">
    <property type="entry name" value="ATPase_NBD"/>
</dbReference>
<dbReference type="PANTHER" id="PTHR42749:SF1">
    <property type="entry name" value="CELL SHAPE-DETERMINING PROTEIN MREB"/>
    <property type="match status" value="1"/>
</dbReference>
<comment type="caution">
    <text evidence="6">Lacks conserved residue(s) required for the propagation of feature annotation.</text>
</comment>
<dbReference type="InterPro" id="IPR056546">
    <property type="entry name" value="MreB_MamK-like"/>
</dbReference>
<feature type="binding site" evidence="6">
    <location>
        <begin position="293"/>
        <end position="296"/>
    </location>
    <ligand>
        <name>ATP</name>
        <dbReference type="ChEBI" id="CHEBI:30616"/>
    </ligand>
</feature>
<dbReference type="SMART" id="SM00268">
    <property type="entry name" value="ACTIN"/>
    <property type="match status" value="1"/>
</dbReference>
<dbReference type="PRINTS" id="PR01652">
    <property type="entry name" value="SHAPEPROTEIN"/>
</dbReference>
<comment type="subcellular location">
    <subcellularLocation>
        <location evidence="6">Cytoplasm</location>
    </subcellularLocation>
    <text evidence="6">Membrane-associated.</text>
</comment>
<comment type="caution">
    <text evidence="7">The sequence shown here is derived from an EMBL/GenBank/DDBJ whole genome shotgun (WGS) entry which is preliminary data.</text>
</comment>
<keyword evidence="1 6" id="KW-0963">Cytoplasm</keyword>
<dbReference type="InterPro" id="IPR004000">
    <property type="entry name" value="Actin"/>
</dbReference>
<dbReference type="Proteomes" id="UP001250932">
    <property type="component" value="Unassembled WGS sequence"/>
</dbReference>
<dbReference type="HAMAP" id="MF_02207">
    <property type="entry name" value="MreB"/>
    <property type="match status" value="1"/>
</dbReference>
<gene>
    <name evidence="6" type="primary">mreB</name>
    <name evidence="7" type="ORF">PPG34_09590</name>
</gene>
<evidence type="ECO:0000313" key="7">
    <source>
        <dbReference type="EMBL" id="MDT7042605.1"/>
    </source>
</evidence>
<reference evidence="7 8" key="1">
    <citation type="journal article" date="2023" name="ISME J.">
        <title>Cultivation and genomic characterization of novel and ubiquitous marine nitrite-oxidizing bacteria from the Nitrospirales.</title>
        <authorList>
            <person name="Mueller A.J."/>
            <person name="Daebeler A."/>
            <person name="Herbold C.W."/>
            <person name="Kirkegaard R.H."/>
            <person name="Daims H."/>
        </authorList>
    </citation>
    <scope>NUCLEOTIDE SEQUENCE [LARGE SCALE GENOMIC DNA]</scope>
    <source>
        <strain evidence="7 8">EB</strain>
    </source>
</reference>
<dbReference type="NCBIfam" id="NF010539">
    <property type="entry name" value="PRK13927.1"/>
    <property type="match status" value="1"/>
</dbReference>
<evidence type="ECO:0000256" key="4">
    <source>
        <dbReference type="ARBA" id="ARBA00022960"/>
    </source>
</evidence>